<reference evidence="3" key="1">
    <citation type="journal article" date="2013" name="Genetics">
        <title>The draft genome and transcriptome of Panagrellus redivivus are shaped by the harsh demands of a free-living lifestyle.</title>
        <authorList>
            <person name="Srinivasan J."/>
            <person name="Dillman A.R."/>
            <person name="Macchietto M.G."/>
            <person name="Heikkinen L."/>
            <person name="Lakso M."/>
            <person name="Fracchia K.M."/>
            <person name="Antoshechkin I."/>
            <person name="Mortazavi A."/>
            <person name="Wong G."/>
            <person name="Sternberg P.W."/>
        </authorList>
    </citation>
    <scope>NUCLEOTIDE SEQUENCE [LARGE SCALE GENOMIC DNA]</scope>
    <source>
        <strain evidence="3">MT8872</strain>
    </source>
</reference>
<dbReference type="Gene3D" id="3.40.50.300">
    <property type="entry name" value="P-loop containing nucleotide triphosphate hydrolases"/>
    <property type="match status" value="1"/>
</dbReference>
<evidence type="ECO:0000259" key="2">
    <source>
        <dbReference type="Pfam" id="PF00931"/>
    </source>
</evidence>
<dbReference type="Gene3D" id="1.10.10.10">
    <property type="entry name" value="Winged helix-like DNA-binding domain superfamily/Winged helix DNA-binding domain"/>
    <property type="match status" value="1"/>
</dbReference>
<evidence type="ECO:0000313" key="3">
    <source>
        <dbReference type="Proteomes" id="UP000492821"/>
    </source>
</evidence>
<dbReference type="PANTHER" id="PTHR22845:SF5">
    <property type="entry name" value="APOPTOTIC PROTEASE-ACTIVATING FACTOR 1"/>
    <property type="match status" value="1"/>
</dbReference>
<dbReference type="AlphaFoldDB" id="A0A7E4W4Y9"/>
<feature type="domain" description="NB-ARC" evidence="2">
    <location>
        <begin position="36"/>
        <end position="183"/>
    </location>
</feature>
<reference evidence="4" key="2">
    <citation type="submission" date="2020-10" db="UniProtKB">
        <authorList>
            <consortium name="WormBaseParasite"/>
        </authorList>
    </citation>
    <scope>IDENTIFICATION</scope>
</reference>
<accession>A0A7E4W4Y9</accession>
<proteinExistence type="predicted"/>
<evidence type="ECO:0000256" key="1">
    <source>
        <dbReference type="ARBA" id="ARBA00022703"/>
    </source>
</evidence>
<dbReference type="GO" id="GO:0006915">
    <property type="term" value="P:apoptotic process"/>
    <property type="evidence" value="ECO:0007669"/>
    <property type="project" value="UniProtKB-KW"/>
</dbReference>
<keyword evidence="3" id="KW-1185">Reference proteome</keyword>
<evidence type="ECO:0000313" key="4">
    <source>
        <dbReference type="WBParaSite" id="Pan_g7422.t1"/>
    </source>
</evidence>
<dbReference type="GO" id="GO:0043531">
    <property type="term" value="F:ADP binding"/>
    <property type="evidence" value="ECO:0007669"/>
    <property type="project" value="InterPro"/>
</dbReference>
<keyword evidence="1" id="KW-0053">Apoptosis</keyword>
<dbReference type="InterPro" id="IPR036388">
    <property type="entry name" value="WH-like_DNA-bd_sf"/>
</dbReference>
<dbReference type="Proteomes" id="UP000492821">
    <property type="component" value="Unassembled WGS sequence"/>
</dbReference>
<dbReference type="InterPro" id="IPR027417">
    <property type="entry name" value="P-loop_NTPase"/>
</dbReference>
<dbReference type="SUPFAM" id="SSF52540">
    <property type="entry name" value="P-loop containing nucleoside triphosphate hydrolases"/>
    <property type="match status" value="1"/>
</dbReference>
<name>A0A7E4W4Y9_PANRE</name>
<sequence>MDSYENAYINDTLNRAFVPPLQHPRVCRENELNQLVHQIKQCANAAEDGKNWLVLHGPPGTGKTKLLVQALRCVPEIMGHFCDIIWINDNTTEPTRAITVFSDLYFSMASLLDGDIMSTAKLTNETVLRDHVTRMSALLSKGLIVIDGVYLKSVVDFLISVKCTVIFTTCSTDIFESVRHRFSDDYSFYRLGSFLSTNEVVSLAEAYSERITENQAIALSSNCLFNVALLGKLLAAIKKHSHMKRSVLDNDDPKAFVSFKISSSYPFASLEEAINVMYESLDKSVATAFEVCAALPPAYPIPIDGFIFVWPVDFCGNESRANIMMEVTEDIMQLADNNLLEPTELDKWGNSCYRIHPMLQSYLFWRVNRTKPRMIEDVHTTISQHLESLEEEQTFIELHNPEAQKECVEALKTAVDKIHRKSKNYVSTITSTNTVQTPIVQNEETPSSSSKPKRTIWYWIRKLLWFLPLFKA</sequence>
<dbReference type="PANTHER" id="PTHR22845">
    <property type="entry name" value="APOPTOTIC PROTEASE-ACTIVATING FACTOR 1"/>
    <property type="match status" value="1"/>
</dbReference>
<dbReference type="GO" id="GO:0005829">
    <property type="term" value="C:cytosol"/>
    <property type="evidence" value="ECO:0007669"/>
    <property type="project" value="UniProtKB-ARBA"/>
</dbReference>
<dbReference type="Pfam" id="PF00931">
    <property type="entry name" value="NB-ARC"/>
    <property type="match status" value="1"/>
</dbReference>
<protein>
    <submittedName>
        <fullName evidence="4">NB-ARC domain-containing protein</fullName>
    </submittedName>
</protein>
<dbReference type="WBParaSite" id="Pan_g7422.t1">
    <property type="protein sequence ID" value="Pan_g7422.t1"/>
    <property type="gene ID" value="Pan_g7422"/>
</dbReference>
<organism evidence="3 4">
    <name type="scientific">Panagrellus redivivus</name>
    <name type="common">Microworm</name>
    <dbReference type="NCBI Taxonomy" id="6233"/>
    <lineage>
        <taxon>Eukaryota</taxon>
        <taxon>Metazoa</taxon>
        <taxon>Ecdysozoa</taxon>
        <taxon>Nematoda</taxon>
        <taxon>Chromadorea</taxon>
        <taxon>Rhabditida</taxon>
        <taxon>Tylenchina</taxon>
        <taxon>Panagrolaimomorpha</taxon>
        <taxon>Panagrolaimoidea</taxon>
        <taxon>Panagrolaimidae</taxon>
        <taxon>Panagrellus</taxon>
    </lineage>
</organism>
<dbReference type="InterPro" id="IPR002182">
    <property type="entry name" value="NB-ARC"/>
</dbReference>